<accession>A0ABR2ZNQ6</accession>
<keyword evidence="3" id="KW-1185">Reference proteome</keyword>
<feature type="compositionally biased region" description="Pro residues" evidence="1">
    <location>
        <begin position="937"/>
        <end position="965"/>
    </location>
</feature>
<feature type="region of interest" description="Disordered" evidence="1">
    <location>
        <begin position="697"/>
        <end position="1005"/>
    </location>
</feature>
<comment type="caution">
    <text evidence="2">The sequence shown here is derived from an EMBL/GenBank/DDBJ whole genome shotgun (WGS) entry which is preliminary data.</text>
</comment>
<dbReference type="EMBL" id="JBBXMP010000089">
    <property type="protein sequence ID" value="KAL0063053.1"/>
    <property type="molecule type" value="Genomic_DNA"/>
</dbReference>
<gene>
    <name evidence="2" type="ORF">AAF712_010079</name>
</gene>
<sequence length="1051" mass="112568">MAANRCLSPSYSLPDFTEADVEAANRIEAEEARQQEQCQTPAQVSASISGTSTPLNSPRSKRVFQPTNKASPSIRRVAEKRAEQQLAVAAPTHTHTHSVSPAPVEWNDSPGPFQSAPSTSTFTGTHAYAGTNPYASGYYQYAYPSYQSGPQYLPAMQPTMQPVVPVQAQHPPPGQLGPPTSSIASPVFSDASPALNHPVGDSLPEPLAGSAAVSTAVSTTKTAPAASATSRPIVSSTAETVLVPTAPHHPSEPVANSPTLPLDATSPIQPPSSQTETVGADQPRATGGGRPSQASIGVLEKLRDEFDERVLAASKATGLTTMYIYDFINKTCKGQRELNTWNKFQPFALDDDNFEAEIVARVADTSCRYPGYGGASPLQIQTAYASFMAEHGEERAKKILTLWHDDHEVEISQTKGVRKRTFNTAVRQVKNMSKTMRNKHSIYSFTLMIGGIIGTDQELSFICEEGESKGFTEAGFLFGPRALIMLFRAYVGTGVAVTYTNNQLAAFARDRGLTISGHGIEDAEDESSPTKGVALGADSTKVVKETPSVAKSKEKAEKVDILAIVKARVAEGIGSFSKKGNTLYWATIAEQCLTDGVQITGYPPSAKYPWSLLKLPPSERSRGIKSMSKDDQDLIIRACNEPKGSEARLEFSRVDCLDLAQNRAPLLVTAPDSNGNKAEVFISSFDGLEAILQKIIGPKPGPKQKVHFKTEDMDVDITPASTPSTPRRARPAARKRKDTTDDGEDFDELESEVSETEDDSPTPRAKKVKGEPSGRKAKASRSKVCSQETVDDSDEMASGTTSKTAKVKAGGRTRTQSSRLANTAGVAATPLEQPKAANKPSSGYGPSCQTGTMATKPTPPPTLTMEVLRDGDFKPLNLSMKHPAHTADDAASAKKMRPSVSPIPPSGFAPTPTAPSMPQPPPQAPQLPSRVPTPADHYPPGPAIVNPPPHPQPHQAPFPHPPPHPSYWQYPAYPPQQPYPHPQSHVHPPNPSALPPAANVNPSMQGPYLGMSPMLPPWGSMTLEQQAKMQELYNSFNAQPHPSAGSSGQQQ</sequence>
<feature type="compositionally biased region" description="Pro residues" evidence="1">
    <location>
        <begin position="901"/>
        <end position="925"/>
    </location>
</feature>
<feature type="region of interest" description="Disordered" evidence="1">
    <location>
        <begin position="188"/>
        <end position="207"/>
    </location>
</feature>
<feature type="compositionally biased region" description="Pro residues" evidence="1">
    <location>
        <begin position="972"/>
        <end position="981"/>
    </location>
</feature>
<feature type="compositionally biased region" description="Acidic residues" evidence="1">
    <location>
        <begin position="741"/>
        <end position="760"/>
    </location>
</feature>
<evidence type="ECO:0000313" key="3">
    <source>
        <dbReference type="Proteomes" id="UP001437256"/>
    </source>
</evidence>
<feature type="region of interest" description="Disordered" evidence="1">
    <location>
        <begin position="244"/>
        <end position="294"/>
    </location>
</feature>
<feature type="compositionally biased region" description="Polar residues" evidence="1">
    <location>
        <begin position="40"/>
        <end position="58"/>
    </location>
</feature>
<proteinExistence type="predicted"/>
<evidence type="ECO:0000313" key="2">
    <source>
        <dbReference type="EMBL" id="KAL0063053.1"/>
    </source>
</evidence>
<reference evidence="2 3" key="1">
    <citation type="submission" date="2024-05" db="EMBL/GenBank/DDBJ databases">
        <title>A draft genome resource for the thread blight pathogen Marasmius tenuissimus strain MS-2.</title>
        <authorList>
            <person name="Yulfo-Soto G.E."/>
            <person name="Baruah I.K."/>
            <person name="Amoako-Attah I."/>
            <person name="Bukari Y."/>
            <person name="Meinhardt L.W."/>
            <person name="Bailey B.A."/>
            <person name="Cohen S.P."/>
        </authorList>
    </citation>
    <scope>NUCLEOTIDE SEQUENCE [LARGE SCALE GENOMIC DNA]</scope>
    <source>
        <strain evidence="2 3">MS-2</strain>
    </source>
</reference>
<protein>
    <submittedName>
        <fullName evidence="2">Uncharacterized protein</fullName>
    </submittedName>
</protein>
<feature type="region of interest" description="Disordered" evidence="1">
    <location>
        <begin position="30"/>
        <end position="118"/>
    </location>
</feature>
<feature type="compositionally biased region" description="Basic residues" evidence="1">
    <location>
        <begin position="727"/>
        <end position="737"/>
    </location>
</feature>
<name>A0ABR2ZNQ6_9AGAR</name>
<organism evidence="2 3">
    <name type="scientific">Marasmius tenuissimus</name>
    <dbReference type="NCBI Taxonomy" id="585030"/>
    <lineage>
        <taxon>Eukaryota</taxon>
        <taxon>Fungi</taxon>
        <taxon>Dikarya</taxon>
        <taxon>Basidiomycota</taxon>
        <taxon>Agaricomycotina</taxon>
        <taxon>Agaricomycetes</taxon>
        <taxon>Agaricomycetidae</taxon>
        <taxon>Agaricales</taxon>
        <taxon>Marasmiineae</taxon>
        <taxon>Marasmiaceae</taxon>
        <taxon>Marasmius</taxon>
    </lineage>
</organism>
<dbReference type="Proteomes" id="UP001437256">
    <property type="component" value="Unassembled WGS sequence"/>
</dbReference>
<evidence type="ECO:0000256" key="1">
    <source>
        <dbReference type="SAM" id="MobiDB-lite"/>
    </source>
</evidence>